<dbReference type="CDD" id="cd06681">
    <property type="entry name" value="PDZ2_GRIP1-2-like"/>
    <property type="match status" value="1"/>
</dbReference>
<accession>A0A8C1W8S6</accession>
<dbReference type="PROSITE" id="PS50106">
    <property type="entry name" value="PDZ"/>
    <property type="match status" value="6"/>
</dbReference>
<evidence type="ECO:0000256" key="2">
    <source>
        <dbReference type="ARBA" id="ARBA00022490"/>
    </source>
</evidence>
<name>A0A8C1W8S6_CYPCA</name>
<feature type="domain" description="PDZ" evidence="5">
    <location>
        <begin position="601"/>
        <end position="644"/>
    </location>
</feature>
<dbReference type="FunFam" id="2.30.42.10:FF:000031">
    <property type="entry name" value="Glutamate receptor interacting protein 1"/>
    <property type="match status" value="1"/>
</dbReference>
<evidence type="ECO:0000256" key="1">
    <source>
        <dbReference type="ARBA" id="ARBA00004496"/>
    </source>
</evidence>
<feature type="domain" description="PDZ" evidence="5">
    <location>
        <begin position="96"/>
        <end position="182"/>
    </location>
</feature>
<organism evidence="6 7">
    <name type="scientific">Cyprinus carpio</name>
    <name type="common">Common carp</name>
    <dbReference type="NCBI Taxonomy" id="7962"/>
    <lineage>
        <taxon>Eukaryota</taxon>
        <taxon>Metazoa</taxon>
        <taxon>Chordata</taxon>
        <taxon>Craniata</taxon>
        <taxon>Vertebrata</taxon>
        <taxon>Euteleostomi</taxon>
        <taxon>Actinopterygii</taxon>
        <taxon>Neopterygii</taxon>
        <taxon>Teleostei</taxon>
        <taxon>Ostariophysi</taxon>
        <taxon>Cypriniformes</taxon>
        <taxon>Cyprinidae</taxon>
        <taxon>Cyprininae</taxon>
        <taxon>Cyprinus</taxon>
    </lineage>
</organism>
<reference evidence="6" key="1">
    <citation type="submission" date="2025-08" db="UniProtKB">
        <authorList>
            <consortium name="Ensembl"/>
        </authorList>
    </citation>
    <scope>IDENTIFICATION</scope>
</reference>
<dbReference type="CDD" id="cd06682">
    <property type="entry name" value="PDZ5_GRIP1-2-like"/>
    <property type="match status" value="1"/>
</dbReference>
<keyword evidence="2" id="KW-0963">Cytoplasm</keyword>
<dbReference type="Proteomes" id="UP000694700">
    <property type="component" value="Unplaced"/>
</dbReference>
<dbReference type="GO" id="GO:0098887">
    <property type="term" value="P:neurotransmitter receptor transport, endosome to postsynaptic membrane"/>
    <property type="evidence" value="ECO:0007669"/>
    <property type="project" value="TreeGrafter"/>
</dbReference>
<dbReference type="FunFam" id="2.30.42.10:FF:000025">
    <property type="entry name" value="Glutamate receptor interacting protein 1"/>
    <property type="match status" value="1"/>
</dbReference>
<evidence type="ECO:0000256" key="4">
    <source>
        <dbReference type="SAM" id="MobiDB-lite"/>
    </source>
</evidence>
<dbReference type="AlphaFoldDB" id="A0A8C1W8S6"/>
<dbReference type="CDD" id="cd06684">
    <property type="entry name" value="PDZ3_GRIP1-2-like"/>
    <property type="match status" value="1"/>
</dbReference>
<dbReference type="Pfam" id="PF17820">
    <property type="entry name" value="PDZ_6"/>
    <property type="match status" value="1"/>
</dbReference>
<dbReference type="Pfam" id="PF00595">
    <property type="entry name" value="PDZ"/>
    <property type="match status" value="4"/>
</dbReference>
<dbReference type="FunFam" id="2.30.42.10:FF:000021">
    <property type="entry name" value="Glutamate receptor interacting protein 1"/>
    <property type="match status" value="1"/>
</dbReference>
<dbReference type="FunFam" id="2.30.42.10:FF:000022">
    <property type="entry name" value="Glutamate receptor interacting protein 1"/>
    <property type="match status" value="1"/>
</dbReference>
<dbReference type="InterPro" id="IPR043545">
    <property type="entry name" value="GRIP1/2"/>
</dbReference>
<feature type="domain" description="PDZ" evidence="5">
    <location>
        <begin position="196"/>
        <end position="280"/>
    </location>
</feature>
<dbReference type="PANTHER" id="PTHR46227">
    <property type="entry name" value="GLUTAMATE RECEPTOR-INTERACTING PROTEIN GRIP"/>
    <property type="match status" value="1"/>
</dbReference>
<dbReference type="CDD" id="cd06686">
    <property type="entry name" value="PDZ4_GRIP1-2-like"/>
    <property type="match status" value="1"/>
</dbReference>
<dbReference type="InterPro" id="IPR041489">
    <property type="entry name" value="PDZ_6"/>
</dbReference>
<dbReference type="PANTHER" id="PTHR46227:SF3">
    <property type="entry name" value="GLUTAMATE RECEPTOR-INTERACTING PROTEIN 1"/>
    <property type="match status" value="1"/>
</dbReference>
<evidence type="ECO:0000313" key="7">
    <source>
        <dbReference type="Proteomes" id="UP000694700"/>
    </source>
</evidence>
<feature type="domain" description="PDZ" evidence="5">
    <location>
        <begin position="388"/>
        <end position="463"/>
    </location>
</feature>
<dbReference type="FunFam" id="2.30.42.10:FF:000023">
    <property type="entry name" value="Glutamate receptor interacting protein 1"/>
    <property type="match status" value="1"/>
</dbReference>
<comment type="subcellular location">
    <subcellularLocation>
        <location evidence="1">Cytoplasm</location>
    </subcellularLocation>
</comment>
<evidence type="ECO:0000256" key="3">
    <source>
        <dbReference type="ARBA" id="ARBA00022737"/>
    </source>
</evidence>
<dbReference type="SUPFAM" id="SSF50156">
    <property type="entry name" value="PDZ domain-like"/>
    <property type="match status" value="6"/>
</dbReference>
<dbReference type="SMART" id="SM00228">
    <property type="entry name" value="PDZ"/>
    <property type="match status" value="6"/>
</dbReference>
<proteinExistence type="predicted"/>
<feature type="domain" description="PDZ" evidence="5">
    <location>
        <begin position="2"/>
        <end position="85"/>
    </location>
</feature>
<dbReference type="InterPro" id="IPR001478">
    <property type="entry name" value="PDZ"/>
</dbReference>
<dbReference type="Gene3D" id="2.30.42.10">
    <property type="match status" value="6"/>
</dbReference>
<feature type="domain" description="PDZ" evidence="5">
    <location>
        <begin position="489"/>
        <end position="574"/>
    </location>
</feature>
<protein>
    <submittedName>
        <fullName evidence="6">Glutamate receptor interacting protein 1</fullName>
    </submittedName>
</protein>
<dbReference type="InterPro" id="IPR036034">
    <property type="entry name" value="PDZ_sf"/>
</dbReference>
<dbReference type="GO" id="GO:0005737">
    <property type="term" value="C:cytoplasm"/>
    <property type="evidence" value="ECO:0007669"/>
    <property type="project" value="UniProtKB-SubCell"/>
</dbReference>
<keyword evidence="3" id="KW-0677">Repeat</keyword>
<dbReference type="CDD" id="cd06687">
    <property type="entry name" value="PDZ1_GRIP1-2-like"/>
    <property type="match status" value="1"/>
</dbReference>
<feature type="region of interest" description="Disordered" evidence="4">
    <location>
        <begin position="648"/>
        <end position="676"/>
    </location>
</feature>
<evidence type="ECO:0000313" key="6">
    <source>
        <dbReference type="Ensembl" id="ENSCCRP00015062634.1"/>
    </source>
</evidence>
<evidence type="ECO:0000259" key="5">
    <source>
        <dbReference type="PROSITE" id="PS50106"/>
    </source>
</evidence>
<dbReference type="Ensembl" id="ENSCCRT00015064688.1">
    <property type="protein sequence ID" value="ENSCCRP00015062634.1"/>
    <property type="gene ID" value="ENSCCRG00015024532.1"/>
</dbReference>
<sequence length="725" mass="77993">ITVELIKKEGTTLGLTVSGGIDKDGKPRVSNLRQGGIAARSDQLNVGDYIKSVNGINLTKFRHDEIISLLKNVGERVVLEVEYELPPVWVMFKSMEVTLHKEGNTFGFVIRGGAHEDRNKSRPVTITTIRPGGPADREGTIKPGDRLLSIDGIRLHGASHAEAMSILKQCGQEATLLIEYDVSVMDSVATASGPLLVEVAKSMGSSLGLALSTSMYCNKQVIIIDKVKPASIADRCGALHAGDHILSVDGTSMEYCTLAEATQLLASASEHVKMEILPHHQTRLALKGPEHGKRLTHTHSGLEFYSLRVKHLSLSHTALGSSFSPTSMSAYSLSSLNMNTLPRTMYPTSPRGTMMRRKLKKKDFKSSMSLASSTVGLAGQVVHTETTEVTLISDSIMGFGIQLQGGVFATETLSSPPLIAYIDPDSPAERCGILQIGDRILSINGIPTEDSTLEETNQLLRDSSITSKVTLEIEFDVAESVIPSSGTFHVKLPKKPGVELGITISSPSSRKPGDALIISDIKKGSVAHRTGTLELGDKLLAIDNIRLDNCSMEDAVQILQQCEDLVKLKIRKDEDNSGTSEPLQLQSPHGFKLTLKTLMTGAIHIGDRILAINSNSLKGKPLSEAIHLLQMAGESVILKIKKQGELASPKQPSVTGRLNDLSDMEDDGQKPSKLSDIYSTTIPSVDSAVESWDGSAIDATFSTQATAPALLVPLHPGCLDESQQI</sequence>